<feature type="domain" description="Protein kinase" evidence="1">
    <location>
        <begin position="1"/>
        <end position="177"/>
    </location>
</feature>
<protein>
    <recommendedName>
        <fullName evidence="1">Protein kinase domain-containing protein</fullName>
    </recommendedName>
</protein>
<dbReference type="GO" id="GO:0007165">
    <property type="term" value="P:signal transduction"/>
    <property type="evidence" value="ECO:0007669"/>
    <property type="project" value="TreeGrafter"/>
</dbReference>
<dbReference type="InterPro" id="IPR011009">
    <property type="entry name" value="Kinase-like_dom_sf"/>
</dbReference>
<dbReference type="SUPFAM" id="SSF56112">
    <property type="entry name" value="Protein kinase-like (PK-like)"/>
    <property type="match status" value="1"/>
</dbReference>
<reference evidence="2" key="1">
    <citation type="journal article" date="2020" name="J. Eukaryot. Microbiol.">
        <title>De novo Sequencing, Assembly and Annotation of the Transcriptome for the Free-Living Testate Amoeba Arcella intermedia.</title>
        <authorList>
            <person name="Ribeiro G.M."/>
            <person name="Porfirio-Sousa A.L."/>
            <person name="Maurer-Alcala X.X."/>
            <person name="Katz L.A."/>
            <person name="Lahr D.J.G."/>
        </authorList>
    </citation>
    <scope>NUCLEOTIDE SEQUENCE</scope>
</reference>
<dbReference type="PROSITE" id="PS50011">
    <property type="entry name" value="PROTEIN_KINASE_DOM"/>
    <property type="match status" value="1"/>
</dbReference>
<proteinExistence type="predicted"/>
<sequence>MKYLHSLNIYHLNLNFATILLDIHFKAKISDYGMATILSVDGVVETLKNHRARRDYLHDVFEAPELINNTVQDLSKCDVYSFGLLAYELCMNGKPPLKNDANLITPGIAPCFKSESQRPTFQELEKMVTPAIFNDAHSPNEDELEIMRFSSPTERTIATKLIYERRSSVILGDHDWVIHIHALCSAKWFWGYIEDQKISQLITAKNTYLVRWTQSSFIFTYRNEQDAIVSEDIGPLSILDLFSIVPQLAKKFKLSHYVDTESKSYFLNEFKNKEDSQRLVKYVI</sequence>
<dbReference type="GO" id="GO:0005737">
    <property type="term" value="C:cytoplasm"/>
    <property type="evidence" value="ECO:0007669"/>
    <property type="project" value="TreeGrafter"/>
</dbReference>
<dbReference type="InterPro" id="IPR050167">
    <property type="entry name" value="Ser_Thr_protein_kinase"/>
</dbReference>
<dbReference type="Gene3D" id="1.10.510.10">
    <property type="entry name" value="Transferase(Phosphotransferase) domain 1"/>
    <property type="match status" value="1"/>
</dbReference>
<evidence type="ECO:0000313" key="2">
    <source>
        <dbReference type="EMBL" id="NDV31840.1"/>
    </source>
</evidence>
<accession>A0A6B2L4G3</accession>
<dbReference type="Pfam" id="PF07714">
    <property type="entry name" value="PK_Tyr_Ser-Thr"/>
    <property type="match status" value="1"/>
</dbReference>
<dbReference type="InterPro" id="IPR001245">
    <property type="entry name" value="Ser-Thr/Tyr_kinase_cat_dom"/>
</dbReference>
<name>A0A6B2L4G3_9EUKA</name>
<dbReference type="InterPro" id="IPR000719">
    <property type="entry name" value="Prot_kinase_dom"/>
</dbReference>
<dbReference type="PANTHER" id="PTHR23257">
    <property type="entry name" value="SERINE-THREONINE PROTEIN KINASE"/>
    <property type="match status" value="1"/>
</dbReference>
<dbReference type="AlphaFoldDB" id="A0A6B2L4G3"/>
<dbReference type="EMBL" id="GIBP01002871">
    <property type="protein sequence ID" value="NDV31840.1"/>
    <property type="molecule type" value="Transcribed_RNA"/>
</dbReference>
<organism evidence="2">
    <name type="scientific">Arcella intermedia</name>
    <dbReference type="NCBI Taxonomy" id="1963864"/>
    <lineage>
        <taxon>Eukaryota</taxon>
        <taxon>Amoebozoa</taxon>
        <taxon>Tubulinea</taxon>
        <taxon>Elardia</taxon>
        <taxon>Arcellinida</taxon>
        <taxon>Sphaerothecina</taxon>
        <taxon>Arcellidae</taxon>
        <taxon>Arcella</taxon>
    </lineage>
</organism>
<evidence type="ECO:0000259" key="1">
    <source>
        <dbReference type="PROSITE" id="PS50011"/>
    </source>
</evidence>
<dbReference type="GO" id="GO:0005524">
    <property type="term" value="F:ATP binding"/>
    <property type="evidence" value="ECO:0007669"/>
    <property type="project" value="InterPro"/>
</dbReference>
<dbReference type="GO" id="GO:0004672">
    <property type="term" value="F:protein kinase activity"/>
    <property type="evidence" value="ECO:0007669"/>
    <property type="project" value="InterPro"/>
</dbReference>